<feature type="region of interest" description="Disordered" evidence="4">
    <location>
        <begin position="171"/>
        <end position="231"/>
    </location>
</feature>
<accession>A0A3M6XEP6</accession>
<evidence type="ECO:0000256" key="3">
    <source>
        <dbReference type="ARBA" id="ARBA00023274"/>
    </source>
</evidence>
<dbReference type="InterPro" id="IPR023803">
    <property type="entry name" value="Ribosomal_bS16_dom_sf"/>
</dbReference>
<dbReference type="GO" id="GO:0032543">
    <property type="term" value="P:mitochondrial translation"/>
    <property type="evidence" value="ECO:0007669"/>
    <property type="project" value="TreeGrafter"/>
</dbReference>
<dbReference type="EMBL" id="QWIJ01000038">
    <property type="protein sequence ID" value="RMX89191.1"/>
    <property type="molecule type" value="Genomic_DNA"/>
</dbReference>
<gene>
    <name evidence="5" type="ORF">D0869_01060</name>
</gene>
<comment type="caution">
    <text evidence="5">The sequence shown here is derived from an EMBL/GenBank/DDBJ whole genome shotgun (WGS) entry which is preliminary data.</text>
</comment>
<dbReference type="AlphaFoldDB" id="A0A3M6XEP6"/>
<evidence type="ECO:0000256" key="2">
    <source>
        <dbReference type="ARBA" id="ARBA00022980"/>
    </source>
</evidence>
<dbReference type="HAMAP" id="MF_00385">
    <property type="entry name" value="Ribosomal_bS16"/>
    <property type="match status" value="1"/>
</dbReference>
<dbReference type="GO" id="GO:0005763">
    <property type="term" value="C:mitochondrial small ribosomal subunit"/>
    <property type="evidence" value="ECO:0007669"/>
    <property type="project" value="TreeGrafter"/>
</dbReference>
<evidence type="ECO:0000256" key="4">
    <source>
        <dbReference type="SAM" id="MobiDB-lite"/>
    </source>
</evidence>
<dbReference type="PANTHER" id="PTHR12919">
    <property type="entry name" value="30S RIBOSOMAL PROTEIN S16"/>
    <property type="match status" value="1"/>
</dbReference>
<protein>
    <recommendedName>
        <fullName evidence="7">Ribosomal protein S16</fullName>
    </recommendedName>
</protein>
<sequence>IPAEQFRTLPRSLRCPSSISEHLNVSIPYSKTKSINHLPHLFTPPTKYISATMVLRLRLSRVSTPGGAKRHHPRYNIVLAHAQTARDSIPLEVLGTYNPIPELPVGAEPGDRKVKDVKVDVSRCAYWLGVGAQPSDTVWRLLSMIGLLEPKYLPTGPQTENALKAVRFPTHEHKPSAPSSTTSKQRSSNSKASSAAPKRGDGPVTKAIKDNTRRKADIGAGTTSPTNPNEA</sequence>
<dbReference type="VEuPathDB" id="FungiDB:BTJ68_14166"/>
<dbReference type="NCBIfam" id="TIGR00002">
    <property type="entry name" value="S16"/>
    <property type="match status" value="1"/>
</dbReference>
<dbReference type="Proteomes" id="UP000281245">
    <property type="component" value="Unassembled WGS sequence"/>
</dbReference>
<dbReference type="InterPro" id="IPR000307">
    <property type="entry name" value="Ribosomal_bS16"/>
</dbReference>
<comment type="similarity">
    <text evidence="1">Belongs to the bacterial ribosomal protein bS16 family.</text>
</comment>
<reference evidence="5 6" key="1">
    <citation type="journal article" date="2018" name="BMC Genomics">
        <title>Genomic evidence for intraspecific hybridization in a clonal and extremely halotolerant yeast.</title>
        <authorList>
            <person name="Gostincar C."/>
            <person name="Stajich J.E."/>
            <person name="Zupancic J."/>
            <person name="Zalar P."/>
            <person name="Gunde-Cimerman N."/>
        </authorList>
    </citation>
    <scope>NUCLEOTIDE SEQUENCE [LARGE SCALE GENOMIC DNA]</scope>
    <source>
        <strain evidence="5 6">EXF-6656</strain>
    </source>
</reference>
<keyword evidence="3" id="KW-0687">Ribonucleoprotein</keyword>
<evidence type="ECO:0000313" key="5">
    <source>
        <dbReference type="EMBL" id="RMX89191.1"/>
    </source>
</evidence>
<dbReference type="Gene3D" id="3.30.1320.10">
    <property type="match status" value="1"/>
</dbReference>
<proteinExistence type="inferred from homology"/>
<organism evidence="5 6">
    <name type="scientific">Hortaea werneckii</name>
    <name type="common">Black yeast</name>
    <name type="synonym">Cladosporium werneckii</name>
    <dbReference type="NCBI Taxonomy" id="91943"/>
    <lineage>
        <taxon>Eukaryota</taxon>
        <taxon>Fungi</taxon>
        <taxon>Dikarya</taxon>
        <taxon>Ascomycota</taxon>
        <taxon>Pezizomycotina</taxon>
        <taxon>Dothideomycetes</taxon>
        <taxon>Dothideomycetidae</taxon>
        <taxon>Mycosphaerellales</taxon>
        <taxon>Teratosphaeriaceae</taxon>
        <taxon>Hortaea</taxon>
    </lineage>
</organism>
<keyword evidence="2" id="KW-0689">Ribosomal protein</keyword>
<evidence type="ECO:0008006" key="7">
    <source>
        <dbReference type="Google" id="ProtNLM"/>
    </source>
</evidence>
<name>A0A3M6XEP6_HORWE</name>
<feature type="non-terminal residue" evidence="5">
    <location>
        <position position="1"/>
    </location>
</feature>
<evidence type="ECO:0000256" key="1">
    <source>
        <dbReference type="ARBA" id="ARBA00006668"/>
    </source>
</evidence>
<dbReference type="Pfam" id="PF00886">
    <property type="entry name" value="Ribosomal_S16"/>
    <property type="match status" value="1"/>
</dbReference>
<dbReference type="PANTHER" id="PTHR12919:SF20">
    <property type="entry name" value="SMALL RIBOSOMAL SUBUNIT PROTEIN BS16M"/>
    <property type="match status" value="1"/>
</dbReference>
<evidence type="ECO:0000313" key="6">
    <source>
        <dbReference type="Proteomes" id="UP000281245"/>
    </source>
</evidence>
<dbReference type="SUPFAM" id="SSF54565">
    <property type="entry name" value="Ribosomal protein S16"/>
    <property type="match status" value="1"/>
</dbReference>
<feature type="compositionally biased region" description="Basic and acidic residues" evidence="4">
    <location>
        <begin position="207"/>
        <end position="217"/>
    </location>
</feature>
<feature type="compositionally biased region" description="Polar residues" evidence="4">
    <location>
        <begin position="221"/>
        <end position="231"/>
    </location>
</feature>
<feature type="compositionally biased region" description="Low complexity" evidence="4">
    <location>
        <begin position="176"/>
        <end position="197"/>
    </location>
</feature>
<dbReference type="OrthoDB" id="407221at2759"/>
<dbReference type="GO" id="GO:0003735">
    <property type="term" value="F:structural constituent of ribosome"/>
    <property type="evidence" value="ECO:0007669"/>
    <property type="project" value="InterPro"/>
</dbReference>